<proteinExistence type="predicted"/>
<accession>A0ABS1QRW6</accession>
<dbReference type="EMBL" id="JAERTZ010000021">
    <property type="protein sequence ID" value="MBL1377621.1"/>
    <property type="molecule type" value="Genomic_DNA"/>
</dbReference>
<comment type="caution">
    <text evidence="4">The sequence shown here is derived from an EMBL/GenBank/DDBJ whole genome shotgun (WGS) entry which is preliminary data.</text>
</comment>
<evidence type="ECO:0000256" key="1">
    <source>
        <dbReference type="ARBA" id="ARBA00023015"/>
    </source>
</evidence>
<evidence type="ECO:0000313" key="4">
    <source>
        <dbReference type="EMBL" id="MBL1377621.1"/>
    </source>
</evidence>
<name>A0ABS1QRW6_9GAMM</name>
<evidence type="ECO:0000313" key="5">
    <source>
        <dbReference type="Proteomes" id="UP000638570"/>
    </source>
</evidence>
<dbReference type="Gene3D" id="1.10.10.60">
    <property type="entry name" value="Homeodomain-like"/>
    <property type="match status" value="1"/>
</dbReference>
<keyword evidence="5" id="KW-1185">Reference proteome</keyword>
<protein>
    <submittedName>
        <fullName evidence="4">Helix-turn-helix domain-containing protein</fullName>
    </submittedName>
</protein>
<keyword evidence="2" id="KW-0804">Transcription</keyword>
<evidence type="ECO:0000259" key="3">
    <source>
        <dbReference type="PROSITE" id="PS01124"/>
    </source>
</evidence>
<reference evidence="5" key="1">
    <citation type="submission" date="2021-01" db="EMBL/GenBank/DDBJ databases">
        <title>Genome public.</title>
        <authorList>
            <person name="Liu C."/>
            <person name="Sun Q."/>
        </authorList>
    </citation>
    <scope>NUCLEOTIDE SEQUENCE [LARGE SCALE GENOMIC DNA]</scope>
    <source>
        <strain evidence="5">CGMCC 1.18722</strain>
    </source>
</reference>
<dbReference type="SUPFAM" id="SSF46689">
    <property type="entry name" value="Homeodomain-like"/>
    <property type="match status" value="1"/>
</dbReference>
<dbReference type="Pfam" id="PF12833">
    <property type="entry name" value="HTH_18"/>
    <property type="match status" value="1"/>
</dbReference>
<evidence type="ECO:0000256" key="2">
    <source>
        <dbReference type="ARBA" id="ARBA00023163"/>
    </source>
</evidence>
<keyword evidence="1" id="KW-0805">Transcription regulation</keyword>
<gene>
    <name evidence="4" type="ORF">JKV55_09795</name>
</gene>
<feature type="domain" description="HTH araC/xylS-type" evidence="3">
    <location>
        <begin position="16"/>
        <end position="58"/>
    </location>
</feature>
<dbReference type="InterPro" id="IPR018060">
    <property type="entry name" value="HTH_AraC"/>
</dbReference>
<dbReference type="Proteomes" id="UP000638570">
    <property type="component" value="Unassembled WGS sequence"/>
</dbReference>
<dbReference type="PROSITE" id="PS01124">
    <property type="entry name" value="HTH_ARAC_FAMILY_2"/>
    <property type="match status" value="1"/>
</dbReference>
<sequence>MEQPVALSTQDAHINRLLENRALPVEKVAEMVGFYTATSFRQHFRQRYQVSPRAWRKTFGEVEG</sequence>
<organism evidence="4 5">
    <name type="scientific">Zobellella iuensis</name>
    <dbReference type="NCBI Taxonomy" id="2803811"/>
    <lineage>
        <taxon>Bacteria</taxon>
        <taxon>Pseudomonadati</taxon>
        <taxon>Pseudomonadota</taxon>
        <taxon>Gammaproteobacteria</taxon>
        <taxon>Aeromonadales</taxon>
        <taxon>Aeromonadaceae</taxon>
        <taxon>Zobellella</taxon>
    </lineage>
</organism>
<dbReference type="InterPro" id="IPR009057">
    <property type="entry name" value="Homeodomain-like_sf"/>
</dbReference>